<dbReference type="Proteomes" id="UP000001662">
    <property type="component" value="Chromosome"/>
</dbReference>
<evidence type="ECO:0000313" key="3">
    <source>
        <dbReference type="EMBL" id="ADL04788.1"/>
    </source>
</evidence>
<dbReference type="InterPro" id="IPR052910">
    <property type="entry name" value="ABC-Purine-Binding"/>
</dbReference>
<gene>
    <name evidence="3" type="ordered locus">Closa_2210</name>
</gene>
<dbReference type="PANTHER" id="PTHR43208:SF1">
    <property type="entry name" value="ABC TRANSPORTER SUBSTRATE-BINDING PROTEIN"/>
    <property type="match status" value="1"/>
</dbReference>
<dbReference type="eggNOG" id="COG1744">
    <property type="taxonomic scope" value="Bacteria"/>
</dbReference>
<evidence type="ECO:0000259" key="2">
    <source>
        <dbReference type="Pfam" id="PF02608"/>
    </source>
</evidence>
<dbReference type="EMBL" id="CP002109">
    <property type="protein sequence ID" value="ADL04788.1"/>
    <property type="molecule type" value="Genomic_DNA"/>
</dbReference>
<dbReference type="STRING" id="610130.Closa_2210"/>
<dbReference type="GO" id="GO:0005886">
    <property type="term" value="C:plasma membrane"/>
    <property type="evidence" value="ECO:0007669"/>
    <property type="project" value="InterPro"/>
</dbReference>
<dbReference type="AlphaFoldDB" id="D9R2D8"/>
<feature type="domain" description="ABC transporter substrate-binding protein PnrA-like" evidence="2">
    <location>
        <begin position="301"/>
        <end position="461"/>
    </location>
</feature>
<dbReference type="Pfam" id="PF02608">
    <property type="entry name" value="Bmp"/>
    <property type="match status" value="1"/>
</dbReference>
<organism evidence="3 4">
    <name type="scientific">Lacrimispora saccharolytica (strain ATCC 35040 / DSM 2544 / NRCC 2533 / WM1)</name>
    <name type="common">Clostridium saccharolyticum</name>
    <dbReference type="NCBI Taxonomy" id="610130"/>
    <lineage>
        <taxon>Bacteria</taxon>
        <taxon>Bacillati</taxon>
        <taxon>Bacillota</taxon>
        <taxon>Clostridia</taxon>
        <taxon>Lachnospirales</taxon>
        <taxon>Lachnospiraceae</taxon>
        <taxon>Lacrimispora</taxon>
    </lineage>
</organism>
<keyword evidence="1" id="KW-0732">Signal</keyword>
<dbReference type="Gene3D" id="3.40.50.2300">
    <property type="match status" value="2"/>
</dbReference>
<dbReference type="OrthoDB" id="9769871at2"/>
<sequence length="660" mass="75334">MALYDYVGALRRGRRQYQASVSKGEYPYLPVLDQILSYTDIVSEVNLGIMDIPLEKVVGTKTEGRTTAFASNFMPLLSEKSEFGAKWAYLYDHQIKEGIHDPIAAYEFMNQYYVQEGNKRVSVLKYVGAFSISASVTRLIPKRTDDLDNRLYYEFLDFYQVSFNCDVWFSKEGCYDRLIKAMSKNPGEPWSEEDRIVFKSAYDRFSKAFHAFGGDDFDMTCSDAFLVYVELLGYEEVKDRMEGQIKKDLVKIKDELLLASRGSKIALVEQPEEIEETSDNSPLKLINWLRPFQAIEPHMLKIAFIHAKTAETSSWTYGHELGRMHLEQAFDGAIQTVSIFNADSEPEIANAIELAISARCNVIFTTASQMINLCVKAAIDHPEVKVFNCSVNMSYSSICTYYGRMYESKFLMGALAAAMSQNEKIGYIADYPIYGTIANVNAFALGARMINPYAKVYLEWSRVKDRDAHEELEKERITFISGEDMITPLTPTREYGLYHKTLDGSLKNLATPIWHWGKFYERIVNIICHGDFDRKGMKGKQAINYWWGMSADVIDVICSQNLPYGTSRLIAFLKNSIRTGSFQPFEGIIYSQDGHLRCEEHFSLAPEEITTMNWLTENVVGQIPAFDELTEEARSLVRLQGQTIYENMDMEESRENSGTV</sequence>
<dbReference type="KEGG" id="csh:Closa_2210"/>
<evidence type="ECO:0000313" key="4">
    <source>
        <dbReference type="Proteomes" id="UP000001662"/>
    </source>
</evidence>
<protein>
    <submittedName>
        <fullName evidence="3">Basic membrane lipoprotein</fullName>
    </submittedName>
</protein>
<accession>D9R2D8</accession>
<reference evidence="3" key="1">
    <citation type="submission" date="2010-07" db="EMBL/GenBank/DDBJ databases">
        <title>Complete sequence of Clostridium saccharolyticum WM1.</title>
        <authorList>
            <consortium name="US DOE Joint Genome Institute"/>
            <person name="Lucas S."/>
            <person name="Copeland A."/>
            <person name="Lapidus A."/>
            <person name="Cheng J.-F."/>
            <person name="Bruce D."/>
            <person name="Goodwin L."/>
            <person name="Pitluck S."/>
            <person name="Chertkov O."/>
            <person name="Detter J.C."/>
            <person name="Han C."/>
            <person name="Tapia R."/>
            <person name="Land M."/>
            <person name="Hauser L."/>
            <person name="Chang Y.-J."/>
            <person name="Jeffries C."/>
            <person name="Kyrpides N."/>
            <person name="Ivanova N."/>
            <person name="Mikhailova N."/>
            <person name="Mouttaki H."/>
            <person name="Lin L."/>
            <person name="Zhou J."/>
            <person name="Hemme C.L."/>
            <person name="Woyke T."/>
        </authorList>
    </citation>
    <scope>NUCLEOTIDE SEQUENCE [LARGE SCALE GENOMIC DNA]</scope>
    <source>
        <strain evidence="3">WM1</strain>
    </source>
</reference>
<evidence type="ECO:0000256" key="1">
    <source>
        <dbReference type="ARBA" id="ARBA00022729"/>
    </source>
</evidence>
<dbReference type="PANTHER" id="PTHR43208">
    <property type="entry name" value="ABC TRANSPORTER SUBSTRATE-BINDING PROTEIN"/>
    <property type="match status" value="1"/>
</dbReference>
<dbReference type="HOGENOM" id="CLU_418494_0_0_9"/>
<dbReference type="PaxDb" id="610130-Closa_2210"/>
<keyword evidence="4" id="KW-1185">Reference proteome</keyword>
<proteinExistence type="predicted"/>
<keyword evidence="3" id="KW-0449">Lipoprotein</keyword>
<dbReference type="RefSeq" id="WP_013272875.1">
    <property type="nucleotide sequence ID" value="NC_014376.1"/>
</dbReference>
<name>D9R2D8_LACSW</name>
<dbReference type="InterPro" id="IPR003760">
    <property type="entry name" value="PnrA-like"/>
</dbReference>